<evidence type="ECO:0000313" key="2">
    <source>
        <dbReference type="EMBL" id="AEV70412.1"/>
    </source>
</evidence>
<evidence type="ECO:0000256" key="1">
    <source>
        <dbReference type="SAM" id="Phobius"/>
    </source>
</evidence>
<dbReference type="Proteomes" id="UP000005435">
    <property type="component" value="Chromosome"/>
</dbReference>
<evidence type="ECO:0000313" key="3">
    <source>
        <dbReference type="Proteomes" id="UP000005435"/>
    </source>
</evidence>
<gene>
    <name evidence="2" type="ordered locus">Clocl_3974</name>
</gene>
<dbReference type="AlphaFoldDB" id="G8M392"/>
<organism evidence="2 3">
    <name type="scientific">Acetivibrio clariflavus (strain DSM 19732 / NBRC 101661 / EBR45)</name>
    <name type="common">Clostridium clariflavum</name>
    <dbReference type="NCBI Taxonomy" id="720554"/>
    <lineage>
        <taxon>Bacteria</taxon>
        <taxon>Bacillati</taxon>
        <taxon>Bacillota</taxon>
        <taxon>Clostridia</taxon>
        <taxon>Eubacteriales</taxon>
        <taxon>Oscillospiraceae</taxon>
        <taxon>Acetivibrio</taxon>
    </lineage>
</organism>
<feature type="transmembrane region" description="Helical" evidence="1">
    <location>
        <begin position="7"/>
        <end position="25"/>
    </location>
</feature>
<reference evidence="2 3" key="2">
    <citation type="journal article" date="2012" name="Stand. Genomic Sci.">
        <title>Complete Genome Sequence of Clostridium clariflavum DSM 19732.</title>
        <authorList>
            <person name="Izquierdo J.A."/>
            <person name="Goodwin L."/>
            <person name="Davenport K.W."/>
            <person name="Teshima H."/>
            <person name="Bruce D."/>
            <person name="Detter C."/>
            <person name="Tapia R."/>
            <person name="Han S."/>
            <person name="Land M."/>
            <person name="Hauser L."/>
            <person name="Jeffries C.D."/>
            <person name="Han J."/>
            <person name="Pitluck S."/>
            <person name="Nolan M."/>
            <person name="Chen A."/>
            <person name="Huntemann M."/>
            <person name="Mavromatis K."/>
            <person name="Mikhailova N."/>
            <person name="Liolios K."/>
            <person name="Woyke T."/>
            <person name="Lynd L.R."/>
        </authorList>
    </citation>
    <scope>NUCLEOTIDE SEQUENCE [LARGE SCALE GENOMIC DNA]</scope>
    <source>
        <strain evidence="3">DSM 19732 / NBRC 101661 / EBR45</strain>
    </source>
</reference>
<dbReference type="RefSeq" id="WP_014256912.1">
    <property type="nucleotide sequence ID" value="NC_016627.1"/>
</dbReference>
<accession>G8M392</accession>
<keyword evidence="1" id="KW-1133">Transmembrane helix</keyword>
<keyword evidence="3" id="KW-1185">Reference proteome</keyword>
<proteinExistence type="predicted"/>
<reference evidence="3" key="1">
    <citation type="submission" date="2011-12" db="EMBL/GenBank/DDBJ databases">
        <title>Complete sequence of Clostridium clariflavum DSM 19732.</title>
        <authorList>
            <consortium name="US DOE Joint Genome Institute"/>
            <person name="Lucas S."/>
            <person name="Han J."/>
            <person name="Lapidus A."/>
            <person name="Cheng J.-F."/>
            <person name="Goodwin L."/>
            <person name="Pitluck S."/>
            <person name="Peters L."/>
            <person name="Teshima H."/>
            <person name="Detter J.C."/>
            <person name="Han C."/>
            <person name="Tapia R."/>
            <person name="Land M."/>
            <person name="Hauser L."/>
            <person name="Kyrpides N."/>
            <person name="Ivanova N."/>
            <person name="Pagani I."/>
            <person name="Kitzmiller T."/>
            <person name="Lynd L."/>
            <person name="Izquierdo J."/>
            <person name="Woyke T."/>
        </authorList>
    </citation>
    <scope>NUCLEOTIDE SEQUENCE [LARGE SCALE GENOMIC DNA]</scope>
    <source>
        <strain evidence="3">DSM 19732 / NBRC 101661 / EBR45</strain>
    </source>
</reference>
<protein>
    <submittedName>
        <fullName evidence="2">Uncharacterized protein</fullName>
    </submittedName>
</protein>
<keyword evidence="1" id="KW-0812">Transmembrane</keyword>
<dbReference type="KEGG" id="ccl:Clocl_3974"/>
<name>G8M392_ACECE</name>
<keyword evidence="1" id="KW-0472">Membrane</keyword>
<dbReference type="HOGENOM" id="CLU_1822016_0_0_9"/>
<sequence precursor="true">MKKRCSIIILIAILIGSLTVSYLIIRKNNCNNLIMSATLIGEGYTASFDENGLISYKSLSSRLRRLVDEKTFRSIKTWFDADEIFQQIQPPEKLTSSYTLTYNKPIELNGKKYLVNYNVYFVDSIFGYKIDYIDIDIQPQL</sequence>
<dbReference type="EMBL" id="CP003065">
    <property type="protein sequence ID" value="AEV70412.1"/>
    <property type="molecule type" value="Genomic_DNA"/>
</dbReference>